<proteinExistence type="predicted"/>
<evidence type="ECO:0000313" key="2">
    <source>
        <dbReference type="Proteomes" id="UP000243525"/>
    </source>
</evidence>
<gene>
    <name evidence="1" type="ORF">C8N47_101276</name>
</gene>
<protein>
    <submittedName>
        <fullName evidence="1">Uncharacterized protein</fullName>
    </submittedName>
</protein>
<keyword evidence="2" id="KW-1185">Reference proteome</keyword>
<evidence type="ECO:0000313" key="1">
    <source>
        <dbReference type="EMBL" id="PTN10626.1"/>
    </source>
</evidence>
<accession>A0A2T5C6S1</accession>
<comment type="caution">
    <text evidence="1">The sequence shown here is derived from an EMBL/GenBank/DDBJ whole genome shotgun (WGS) entry which is preliminary data.</text>
</comment>
<dbReference type="Proteomes" id="UP000243525">
    <property type="component" value="Unassembled WGS sequence"/>
</dbReference>
<name>A0A2T5C6S1_9BACT</name>
<organism evidence="1 2">
    <name type="scientific">Mangrovibacterium marinum</name>
    <dbReference type="NCBI Taxonomy" id="1639118"/>
    <lineage>
        <taxon>Bacteria</taxon>
        <taxon>Pseudomonadati</taxon>
        <taxon>Bacteroidota</taxon>
        <taxon>Bacteroidia</taxon>
        <taxon>Marinilabiliales</taxon>
        <taxon>Prolixibacteraceae</taxon>
        <taxon>Mangrovibacterium</taxon>
    </lineage>
</organism>
<sequence>MKVVRRRKLARSGTGLLFIDGERRTGSLVNPGSSDPAAAGKEITRLNLAFGS</sequence>
<dbReference type="EMBL" id="QAAD01000001">
    <property type="protein sequence ID" value="PTN10626.1"/>
    <property type="molecule type" value="Genomic_DNA"/>
</dbReference>
<dbReference type="AlphaFoldDB" id="A0A2T5C6S1"/>
<reference evidence="1 2" key="1">
    <citation type="submission" date="2018-04" db="EMBL/GenBank/DDBJ databases">
        <title>Genomic Encyclopedia of Archaeal and Bacterial Type Strains, Phase II (KMG-II): from individual species to whole genera.</title>
        <authorList>
            <person name="Goeker M."/>
        </authorList>
    </citation>
    <scope>NUCLEOTIDE SEQUENCE [LARGE SCALE GENOMIC DNA]</scope>
    <source>
        <strain evidence="1 2">DSM 28823</strain>
    </source>
</reference>